<dbReference type="Pfam" id="PF01722">
    <property type="entry name" value="BolA"/>
    <property type="match status" value="1"/>
</dbReference>
<dbReference type="InterPro" id="IPR036065">
    <property type="entry name" value="BolA-like_sf"/>
</dbReference>
<gene>
    <name evidence="2" type="ORF">THASP1DRAFT_31019</name>
</gene>
<reference evidence="3" key="1">
    <citation type="journal article" date="2018" name="Nat. Microbiol.">
        <title>Leveraging single-cell genomics to expand the fungal tree of life.</title>
        <authorList>
            <person name="Ahrendt S.R."/>
            <person name="Quandt C.A."/>
            <person name="Ciobanu D."/>
            <person name="Clum A."/>
            <person name="Salamov A."/>
            <person name="Andreopoulos B."/>
            <person name="Cheng J.F."/>
            <person name="Woyke T."/>
            <person name="Pelin A."/>
            <person name="Henrissat B."/>
            <person name="Reynolds N.K."/>
            <person name="Benny G.L."/>
            <person name="Smith M.E."/>
            <person name="James T.Y."/>
            <person name="Grigoriev I.V."/>
        </authorList>
    </citation>
    <scope>NUCLEOTIDE SEQUENCE [LARGE SCALE GENOMIC DNA]</scope>
    <source>
        <strain evidence="3">RSA 1356</strain>
    </source>
</reference>
<dbReference type="Gene3D" id="3.10.20.90">
    <property type="entry name" value="Phosphatidylinositol 3-kinase Catalytic Subunit, Chain A, domain 1"/>
    <property type="match status" value="1"/>
</dbReference>
<name>A0A4P9XMM7_9FUNG</name>
<sequence>MLARNILNTAARAAVATECARRAALRVYSSTASNDQTAAQKPGKGPLTQSIEKKAGDHLSGVSCAHTWCLHARSILLQLTAALAPTVLQVINDSYPSESHFRIHVVSSMFEGKSLPQRHRLVYGEIGQEMQSGIHAIQLFTKTPKETGAV</sequence>
<dbReference type="GO" id="GO:0016226">
    <property type="term" value="P:iron-sulfur cluster assembly"/>
    <property type="evidence" value="ECO:0007669"/>
    <property type="project" value="TreeGrafter"/>
</dbReference>
<dbReference type="OrthoDB" id="411584at2759"/>
<protein>
    <submittedName>
        <fullName evidence="2">Bola protein</fullName>
    </submittedName>
</protein>
<proteinExistence type="inferred from homology"/>
<comment type="similarity">
    <text evidence="1">Belongs to the BolA/IbaG family.</text>
</comment>
<dbReference type="PANTHER" id="PTHR46230:SF7">
    <property type="entry name" value="BOLA-LIKE PROTEIN 1"/>
    <property type="match status" value="1"/>
</dbReference>
<dbReference type="AlphaFoldDB" id="A0A4P9XMM7"/>
<accession>A0A4P9XMM7</accession>
<dbReference type="PANTHER" id="PTHR46230">
    <property type="match status" value="1"/>
</dbReference>
<dbReference type="InterPro" id="IPR002634">
    <property type="entry name" value="BolA"/>
</dbReference>
<evidence type="ECO:0000256" key="1">
    <source>
        <dbReference type="RuleBase" id="RU003860"/>
    </source>
</evidence>
<dbReference type="EMBL" id="KZ992756">
    <property type="protein sequence ID" value="RKP07168.1"/>
    <property type="molecule type" value="Genomic_DNA"/>
</dbReference>
<evidence type="ECO:0000313" key="2">
    <source>
        <dbReference type="EMBL" id="RKP07168.1"/>
    </source>
</evidence>
<dbReference type="STRING" id="78915.A0A4P9XMM7"/>
<evidence type="ECO:0000313" key="3">
    <source>
        <dbReference type="Proteomes" id="UP000271241"/>
    </source>
</evidence>
<organism evidence="2 3">
    <name type="scientific">Thamnocephalis sphaerospora</name>
    <dbReference type="NCBI Taxonomy" id="78915"/>
    <lineage>
        <taxon>Eukaryota</taxon>
        <taxon>Fungi</taxon>
        <taxon>Fungi incertae sedis</taxon>
        <taxon>Zoopagomycota</taxon>
        <taxon>Zoopagomycotina</taxon>
        <taxon>Zoopagomycetes</taxon>
        <taxon>Zoopagales</taxon>
        <taxon>Sigmoideomycetaceae</taxon>
        <taxon>Thamnocephalis</taxon>
    </lineage>
</organism>
<keyword evidence="3" id="KW-1185">Reference proteome</keyword>
<dbReference type="Proteomes" id="UP000271241">
    <property type="component" value="Unassembled WGS sequence"/>
</dbReference>
<dbReference type="SUPFAM" id="SSF82657">
    <property type="entry name" value="BolA-like"/>
    <property type="match status" value="1"/>
</dbReference>